<evidence type="ECO:0000256" key="2">
    <source>
        <dbReference type="ARBA" id="ARBA00023136"/>
    </source>
</evidence>
<evidence type="ECO:0000256" key="1">
    <source>
        <dbReference type="ARBA" id="ARBA00004370"/>
    </source>
</evidence>
<dbReference type="RefSeq" id="WP_189434048.1">
    <property type="nucleotide sequence ID" value="NZ_BNAO01000010.1"/>
</dbReference>
<organism evidence="5 6">
    <name type="scientific">Alishewanella longhuensis</name>
    <dbReference type="NCBI Taxonomy" id="1091037"/>
    <lineage>
        <taxon>Bacteria</taxon>
        <taxon>Pseudomonadati</taxon>
        <taxon>Pseudomonadota</taxon>
        <taxon>Gammaproteobacteria</taxon>
        <taxon>Alteromonadales</taxon>
        <taxon>Alteromonadaceae</taxon>
        <taxon>Alishewanella</taxon>
    </lineage>
</organism>
<reference evidence="6" key="1">
    <citation type="journal article" date="2019" name="Int. J. Syst. Evol. Microbiol.">
        <title>The Global Catalogue of Microorganisms (GCM) 10K type strain sequencing project: providing services to taxonomists for standard genome sequencing and annotation.</title>
        <authorList>
            <consortium name="The Broad Institute Genomics Platform"/>
            <consortium name="The Broad Institute Genome Sequencing Center for Infectious Disease"/>
            <person name="Wu L."/>
            <person name="Ma J."/>
        </authorList>
    </citation>
    <scope>NUCLEOTIDE SEQUENCE [LARGE SCALE GENOMIC DNA]</scope>
    <source>
        <strain evidence="6">CGMCC 1.7003</strain>
    </source>
</reference>
<comment type="caution">
    <text evidence="5">The sequence shown here is derived from an EMBL/GenBank/DDBJ whole genome shotgun (WGS) entry which is preliminary data.</text>
</comment>
<keyword evidence="2" id="KW-0472">Membrane</keyword>
<proteinExistence type="predicted"/>
<evidence type="ECO:0000313" key="5">
    <source>
        <dbReference type="EMBL" id="GHG76832.1"/>
    </source>
</evidence>
<evidence type="ECO:0000313" key="6">
    <source>
        <dbReference type="Proteomes" id="UP000659697"/>
    </source>
</evidence>
<sequence>MWRSLSLLSLSVTSFTLSAQCNSDFDSALLKQQNPTISAITFQRNNVFDLTEKGIFWLHRFANASHIISTEETIRDDLLFSEAAPLKLSELAETERLLRSRRYLRDAKVEVVSYCGADNSAVVQVSTWDNWSLLPKIDFSSEGGETKYSLGIAEDNLLGSGNHIQLDYSKDSERTGYLLSFASPNIFGSHWNTLVSYANNSDGENYQFALQRPFYRLDSDWAFNFDLLKNKEQVTDYLLAESVNEYDRTRNQFESSAGFKLAARGQSIQRLLLGLTLEDVSFSEQAGTVLPLPAERNLSALWIEYQLLQDDFYKLYNINQFNRVEDINAGWQLRLRLGYLQPWLGADADGLQLTLNVDKAWQLGPQTWIFSELSYDRLAWENTRQELWHLALQVNHQLNARNSVMASISAEKGRNLFTDEALYLGGDSGLRAFPLYYQRGDNRMVATAEYRHYTDWNLWQIFDVGFAAFTDVGRSWGANTQFDYASAQNGRAGVDDKILLGVGVGIRLLSSHSSRGTMVHLDLTRPVTDNPDISSWQWRATAKRRF</sequence>
<comment type="subcellular location">
    <subcellularLocation>
        <location evidence="1">Membrane</location>
    </subcellularLocation>
</comment>
<dbReference type="EMBL" id="BNAO01000010">
    <property type="protein sequence ID" value="GHG76832.1"/>
    <property type="molecule type" value="Genomic_DNA"/>
</dbReference>
<dbReference type="Gene3D" id="2.40.160.50">
    <property type="entry name" value="membrane protein fhac: a member of the omp85/tpsb transporter family"/>
    <property type="match status" value="1"/>
</dbReference>
<feature type="domain" description="Bacterial surface antigen (D15)" evidence="4">
    <location>
        <begin position="156"/>
        <end position="510"/>
    </location>
</feature>
<feature type="signal peptide" evidence="3">
    <location>
        <begin position="1"/>
        <end position="19"/>
    </location>
</feature>
<protein>
    <recommendedName>
        <fullName evidence="4">Bacterial surface antigen (D15) domain-containing protein</fullName>
    </recommendedName>
</protein>
<keyword evidence="3" id="KW-0732">Signal</keyword>
<accession>A0ABQ3L404</accession>
<dbReference type="Pfam" id="PF01103">
    <property type="entry name" value="Omp85"/>
    <property type="match status" value="1"/>
</dbReference>
<dbReference type="Proteomes" id="UP000659697">
    <property type="component" value="Unassembled WGS sequence"/>
</dbReference>
<dbReference type="InterPro" id="IPR000184">
    <property type="entry name" value="Bac_surfAg_D15"/>
</dbReference>
<gene>
    <name evidence="5" type="ORF">GCM10010919_31990</name>
</gene>
<name>A0ABQ3L404_9ALTE</name>
<keyword evidence="6" id="KW-1185">Reference proteome</keyword>
<feature type="chain" id="PRO_5046729787" description="Bacterial surface antigen (D15) domain-containing protein" evidence="3">
    <location>
        <begin position="20"/>
        <end position="546"/>
    </location>
</feature>
<evidence type="ECO:0000259" key="4">
    <source>
        <dbReference type="Pfam" id="PF01103"/>
    </source>
</evidence>
<evidence type="ECO:0000256" key="3">
    <source>
        <dbReference type="SAM" id="SignalP"/>
    </source>
</evidence>